<accession>A0ABS2FGH6</accession>
<reference evidence="3 4" key="1">
    <citation type="journal article" date="2021" name="Sci. Rep.">
        <title>The distribution of antibiotic resistance genes in chicken gut microbiota commensals.</title>
        <authorList>
            <person name="Juricova H."/>
            <person name="Matiasovicova J."/>
            <person name="Kubasova T."/>
            <person name="Cejkova D."/>
            <person name="Rychlik I."/>
        </authorList>
    </citation>
    <scope>NUCLEOTIDE SEQUENCE [LARGE SCALE GENOMIC DNA]</scope>
    <source>
        <strain evidence="3 4">An435</strain>
    </source>
</reference>
<dbReference type="InterPro" id="IPR020904">
    <property type="entry name" value="Sc_DH/Rdtase_CS"/>
</dbReference>
<comment type="similarity">
    <text evidence="1">Belongs to the short-chain dehydrogenases/reductases (SDR) family.</text>
</comment>
<comment type="caution">
    <text evidence="3">The sequence shown here is derived from an EMBL/GenBank/DDBJ whole genome shotgun (WGS) entry which is preliminary data.</text>
</comment>
<name>A0ABS2FGH6_9CLOT</name>
<dbReference type="NCBIfam" id="NF005214">
    <property type="entry name" value="PRK06701.1"/>
    <property type="match status" value="1"/>
</dbReference>
<dbReference type="Pfam" id="PF13561">
    <property type="entry name" value="adh_short_C2"/>
    <property type="match status" value="1"/>
</dbReference>
<keyword evidence="2" id="KW-0560">Oxidoreductase</keyword>
<evidence type="ECO:0000256" key="2">
    <source>
        <dbReference type="ARBA" id="ARBA00023002"/>
    </source>
</evidence>
<dbReference type="SUPFAM" id="SSF51735">
    <property type="entry name" value="NAD(P)-binding Rossmann-fold domains"/>
    <property type="match status" value="1"/>
</dbReference>
<dbReference type="PANTHER" id="PTHR48107:SF16">
    <property type="entry name" value="NADPH-DEPENDENT ALDEHYDE REDUCTASE 1, CHLOROPLASTIC"/>
    <property type="match status" value="1"/>
</dbReference>
<dbReference type="PROSITE" id="PS00061">
    <property type="entry name" value="ADH_SHORT"/>
    <property type="match status" value="1"/>
</dbReference>
<dbReference type="PRINTS" id="PR00081">
    <property type="entry name" value="GDHRDH"/>
</dbReference>
<dbReference type="EMBL" id="JACJLL010000041">
    <property type="protein sequence ID" value="MBM6819309.1"/>
    <property type="molecule type" value="Genomic_DNA"/>
</dbReference>
<sequence length="288" mass="31351">MNFPTSFPAQHQDKHPGFESVMNPTPIYYDEKYIKKGDLLKDKVAIITGGDSGIGRAVSLAYAHQGADIIIIYYDELKDAEDTKKLIETVGRKCSIIQGDIADGKFCTEAIETVIKEYGKIDILVNNAAVQYECKDFKEITDMQFDKTMKTNIYGTFYMTRAALKYMKSGASIINTASVTAYAGNEKLIDYSMTKGAIVSLTRSLSTSLAKKKSGIRVNAVAPGPIWTPLIPSSFESTEIPQFGSNTPMARAGQPVECAGAYVFLASEAASYITGQTIHINGGEIVNS</sequence>
<dbReference type="Proteomes" id="UP000767334">
    <property type="component" value="Unassembled WGS sequence"/>
</dbReference>
<dbReference type="PRINTS" id="PR00080">
    <property type="entry name" value="SDRFAMILY"/>
</dbReference>
<dbReference type="InterPro" id="IPR002347">
    <property type="entry name" value="SDR_fam"/>
</dbReference>
<protein>
    <submittedName>
        <fullName evidence="3">SDR family oxidoreductase</fullName>
    </submittedName>
</protein>
<dbReference type="Gene3D" id="3.40.50.720">
    <property type="entry name" value="NAD(P)-binding Rossmann-like Domain"/>
    <property type="match status" value="1"/>
</dbReference>
<dbReference type="PANTHER" id="PTHR48107">
    <property type="entry name" value="NADPH-DEPENDENT ALDEHYDE REDUCTASE-LIKE PROTEIN, CHLOROPLASTIC-RELATED"/>
    <property type="match status" value="1"/>
</dbReference>
<dbReference type="InterPro" id="IPR036291">
    <property type="entry name" value="NAD(P)-bd_dom_sf"/>
</dbReference>
<dbReference type="RefSeq" id="WP_148323543.1">
    <property type="nucleotide sequence ID" value="NZ_JACJLL010000041.1"/>
</dbReference>
<evidence type="ECO:0000313" key="4">
    <source>
        <dbReference type="Proteomes" id="UP000767334"/>
    </source>
</evidence>
<evidence type="ECO:0000256" key="1">
    <source>
        <dbReference type="ARBA" id="ARBA00006484"/>
    </source>
</evidence>
<proteinExistence type="inferred from homology"/>
<organism evidence="3 4">
    <name type="scientific">Clostridium saudiense</name>
    <dbReference type="NCBI Taxonomy" id="1414720"/>
    <lineage>
        <taxon>Bacteria</taxon>
        <taxon>Bacillati</taxon>
        <taxon>Bacillota</taxon>
        <taxon>Clostridia</taxon>
        <taxon>Eubacteriales</taxon>
        <taxon>Clostridiaceae</taxon>
        <taxon>Clostridium</taxon>
    </lineage>
</organism>
<gene>
    <name evidence="3" type="ORF">H6A19_08165</name>
</gene>
<evidence type="ECO:0000313" key="3">
    <source>
        <dbReference type="EMBL" id="MBM6819309.1"/>
    </source>
</evidence>
<keyword evidence="4" id="KW-1185">Reference proteome</keyword>